<keyword evidence="3" id="KW-1185">Reference proteome</keyword>
<evidence type="ECO:0000313" key="2">
    <source>
        <dbReference type="EMBL" id="OQM73649.1"/>
    </source>
</evidence>
<organism evidence="2 3">
    <name type="scientific">Manganibacter manganicus</name>
    <dbReference type="NCBI Taxonomy" id="1873176"/>
    <lineage>
        <taxon>Bacteria</taxon>
        <taxon>Pseudomonadati</taxon>
        <taxon>Pseudomonadota</taxon>
        <taxon>Alphaproteobacteria</taxon>
        <taxon>Hyphomicrobiales</taxon>
        <taxon>Phyllobacteriaceae</taxon>
        <taxon>Manganibacter</taxon>
    </lineage>
</organism>
<dbReference type="AlphaFoldDB" id="A0A1V8RL26"/>
<dbReference type="STRING" id="1873176.BFN67_06920"/>
<dbReference type="Proteomes" id="UP000191905">
    <property type="component" value="Unassembled WGS sequence"/>
</dbReference>
<proteinExistence type="predicted"/>
<sequence length="117" mass="13228">MTIHKARKPPFLSQASFCYETDAGTMLFGFNDAISRYCLRTEHEKERYPAKSRRFHTELIPPSTLKSRKGNRQESMVDNTGSPDQAMRNAGAKGFAFKIGALECNHLTVAMGLRCQR</sequence>
<accession>A0A1V8RL26</accession>
<reference evidence="2 3" key="1">
    <citation type="journal article" date="2016" name="Int. J. Syst. Evol. Microbiol.">
        <title>Pseudaminobacter manganicus sp. nov., isolated from sludge of a manganese mine.</title>
        <authorList>
            <person name="Li J."/>
            <person name="Huang J."/>
            <person name="Liao S."/>
            <person name="Wang G."/>
        </authorList>
    </citation>
    <scope>NUCLEOTIDE SEQUENCE [LARGE SCALE GENOMIC DNA]</scope>
    <source>
        <strain evidence="2 3">JH-7</strain>
    </source>
</reference>
<evidence type="ECO:0000313" key="3">
    <source>
        <dbReference type="Proteomes" id="UP000191905"/>
    </source>
</evidence>
<comment type="caution">
    <text evidence="2">The sequence shown here is derived from an EMBL/GenBank/DDBJ whole genome shotgun (WGS) entry which is preliminary data.</text>
</comment>
<gene>
    <name evidence="2" type="ORF">BFN67_06920</name>
</gene>
<feature type="compositionally biased region" description="Polar residues" evidence="1">
    <location>
        <begin position="73"/>
        <end position="83"/>
    </location>
</feature>
<feature type="region of interest" description="Disordered" evidence="1">
    <location>
        <begin position="49"/>
        <end position="87"/>
    </location>
</feature>
<dbReference type="EMBL" id="MDET01000056">
    <property type="protein sequence ID" value="OQM73649.1"/>
    <property type="molecule type" value="Genomic_DNA"/>
</dbReference>
<protein>
    <submittedName>
        <fullName evidence="2">Uncharacterized protein</fullName>
    </submittedName>
</protein>
<name>A0A1V8RL26_9HYPH</name>
<evidence type="ECO:0000256" key="1">
    <source>
        <dbReference type="SAM" id="MobiDB-lite"/>
    </source>
</evidence>